<keyword evidence="3" id="KW-1003">Cell membrane</keyword>
<evidence type="ECO:0000256" key="5">
    <source>
        <dbReference type="ARBA" id="ARBA00022989"/>
    </source>
</evidence>
<comment type="function">
    <text evidence="7">Part of the tripartite ATP-independent periplasmic (TRAP) transport system.</text>
</comment>
<dbReference type="EMBL" id="JBHSWE010000001">
    <property type="protein sequence ID" value="MFC6670488.1"/>
    <property type="molecule type" value="Genomic_DNA"/>
</dbReference>
<keyword evidence="2 7" id="KW-0813">Transport</keyword>
<evidence type="ECO:0000256" key="6">
    <source>
        <dbReference type="ARBA" id="ARBA00023136"/>
    </source>
</evidence>
<dbReference type="InterPro" id="IPR055348">
    <property type="entry name" value="DctQ"/>
</dbReference>
<keyword evidence="10" id="KW-1185">Reference proteome</keyword>
<comment type="caution">
    <text evidence="7">Lacks conserved residue(s) required for the propagation of feature annotation.</text>
</comment>
<keyword evidence="6 7" id="KW-0472">Membrane</keyword>
<reference evidence="10" key="1">
    <citation type="journal article" date="2019" name="Int. J. Syst. Evol. Microbiol.">
        <title>The Global Catalogue of Microorganisms (GCM) 10K type strain sequencing project: providing services to taxonomists for standard genome sequencing and annotation.</title>
        <authorList>
            <consortium name="The Broad Institute Genomics Platform"/>
            <consortium name="The Broad Institute Genome Sequencing Center for Infectious Disease"/>
            <person name="Wu L."/>
            <person name="Ma J."/>
        </authorList>
    </citation>
    <scope>NUCLEOTIDE SEQUENCE [LARGE SCALE GENOMIC DNA]</scope>
    <source>
        <strain evidence="10">NBRC 111756</strain>
    </source>
</reference>
<keyword evidence="5 7" id="KW-1133">Transmembrane helix</keyword>
<dbReference type="RefSeq" id="WP_379908992.1">
    <property type="nucleotide sequence ID" value="NZ_JBHSWE010000001.1"/>
</dbReference>
<gene>
    <name evidence="9" type="ORF">ACFQDL_10620</name>
</gene>
<evidence type="ECO:0000313" key="10">
    <source>
        <dbReference type="Proteomes" id="UP001596422"/>
    </source>
</evidence>
<comment type="similarity">
    <text evidence="7">Belongs to the TRAP transporter small permease family.</text>
</comment>
<dbReference type="Proteomes" id="UP001596422">
    <property type="component" value="Unassembled WGS sequence"/>
</dbReference>
<evidence type="ECO:0000256" key="1">
    <source>
        <dbReference type="ARBA" id="ARBA00004651"/>
    </source>
</evidence>
<protein>
    <recommendedName>
        <fullName evidence="7">TRAP transporter small permease protein</fullName>
    </recommendedName>
</protein>
<comment type="subcellular location">
    <subcellularLocation>
        <location evidence="7">Cell inner membrane</location>
        <topology evidence="7">Multi-pass membrane protein</topology>
    </subcellularLocation>
    <subcellularLocation>
        <location evidence="1">Cell membrane</location>
        <topology evidence="1">Multi-pass membrane protein</topology>
    </subcellularLocation>
</comment>
<proteinExistence type="inferred from homology"/>
<sequence>MKDLYKKLLAWATGGSLFIVFAVVLVASMSRYLLNYSIQWSDEVARYAMIYGAMFGSTLCYMDDTHIKFGFMEKISGSLKSSWTF</sequence>
<name>A0ABW1ZZ50_9GAMM</name>
<comment type="caution">
    <text evidence="9">The sequence shown here is derived from an EMBL/GenBank/DDBJ whole genome shotgun (WGS) entry which is preliminary data.</text>
</comment>
<accession>A0ABW1ZZ50</accession>
<keyword evidence="4 7" id="KW-0812">Transmembrane</keyword>
<evidence type="ECO:0000313" key="9">
    <source>
        <dbReference type="EMBL" id="MFC6670488.1"/>
    </source>
</evidence>
<feature type="transmembrane region" description="Helical" evidence="7">
    <location>
        <begin position="9"/>
        <end position="32"/>
    </location>
</feature>
<evidence type="ECO:0000256" key="2">
    <source>
        <dbReference type="ARBA" id="ARBA00022448"/>
    </source>
</evidence>
<evidence type="ECO:0000256" key="7">
    <source>
        <dbReference type="RuleBase" id="RU369079"/>
    </source>
</evidence>
<keyword evidence="7" id="KW-0997">Cell inner membrane</keyword>
<comment type="subunit">
    <text evidence="7">The complex comprises the extracytoplasmic solute receptor protein and the two transmembrane proteins.</text>
</comment>
<dbReference type="Pfam" id="PF04290">
    <property type="entry name" value="DctQ"/>
    <property type="match status" value="1"/>
</dbReference>
<feature type="domain" description="Tripartite ATP-independent periplasmic transporters DctQ component" evidence="8">
    <location>
        <begin position="21"/>
        <end position="72"/>
    </location>
</feature>
<evidence type="ECO:0000259" key="8">
    <source>
        <dbReference type="Pfam" id="PF04290"/>
    </source>
</evidence>
<organism evidence="9 10">
    <name type="scientific">Marinobacterium aestuariivivens</name>
    <dbReference type="NCBI Taxonomy" id="1698799"/>
    <lineage>
        <taxon>Bacteria</taxon>
        <taxon>Pseudomonadati</taxon>
        <taxon>Pseudomonadota</taxon>
        <taxon>Gammaproteobacteria</taxon>
        <taxon>Oceanospirillales</taxon>
        <taxon>Oceanospirillaceae</taxon>
        <taxon>Marinobacterium</taxon>
    </lineage>
</organism>
<evidence type="ECO:0000256" key="3">
    <source>
        <dbReference type="ARBA" id="ARBA00022475"/>
    </source>
</evidence>
<evidence type="ECO:0000256" key="4">
    <source>
        <dbReference type="ARBA" id="ARBA00022692"/>
    </source>
</evidence>
<feature type="transmembrane region" description="Helical" evidence="7">
    <location>
        <begin position="44"/>
        <end position="62"/>
    </location>
</feature>